<dbReference type="AlphaFoldDB" id="A0A517Q8H8"/>
<dbReference type="PROSITE" id="PS51257">
    <property type="entry name" value="PROKAR_LIPOPROTEIN"/>
    <property type="match status" value="1"/>
</dbReference>
<dbReference type="Proteomes" id="UP000320839">
    <property type="component" value="Chromosome"/>
</dbReference>
<sequence>MFRLTLYCSLLAGVLLGQSCSGDPNARPAVEISGTVTLDGAPLKQASIQFTSSKTGESAYTNLDDNGHYSLSFAQADVGSAYEVTVSTPVVDEENAMALAEKPQEKSTVKIPAKYSKRTTSGLIAQVNEPGANTANFELKSN</sequence>
<dbReference type="RefSeq" id="WP_145109735.1">
    <property type="nucleotide sequence ID" value="NZ_CP036277.1"/>
</dbReference>
<evidence type="ECO:0000313" key="4">
    <source>
        <dbReference type="Proteomes" id="UP000320839"/>
    </source>
</evidence>
<dbReference type="OrthoDB" id="270396at2"/>
<evidence type="ECO:0000313" key="3">
    <source>
        <dbReference type="Proteomes" id="UP000315647"/>
    </source>
</evidence>
<name>A0A517Q8H8_9PLAN</name>
<dbReference type="EMBL" id="CP037421">
    <property type="protein sequence ID" value="QDT27952.1"/>
    <property type="molecule type" value="Genomic_DNA"/>
</dbReference>
<evidence type="ECO:0000313" key="1">
    <source>
        <dbReference type="EMBL" id="QDT27952.1"/>
    </source>
</evidence>
<accession>A0A518A7V7</accession>
<dbReference type="EMBL" id="CP036317">
    <property type="protein sequence ID" value="QDV18687.1"/>
    <property type="molecule type" value="Genomic_DNA"/>
</dbReference>
<evidence type="ECO:0000313" key="2">
    <source>
        <dbReference type="EMBL" id="QDV18687.1"/>
    </source>
</evidence>
<dbReference type="Proteomes" id="UP000315647">
    <property type="component" value="Chromosome"/>
</dbReference>
<keyword evidence="3" id="KW-1185">Reference proteome</keyword>
<protein>
    <recommendedName>
        <fullName evidence="5">Carboxypeptidase regulatory-like domain-containing protein</fullName>
    </recommendedName>
</protein>
<proteinExistence type="predicted"/>
<evidence type="ECO:0008006" key="5">
    <source>
        <dbReference type="Google" id="ProtNLM"/>
    </source>
</evidence>
<gene>
    <name evidence="1" type="ORF">Enr10x_32890</name>
    <name evidence="2" type="ORF">Pan153_33470</name>
</gene>
<reference evidence="1 3" key="1">
    <citation type="submission" date="2019-03" db="EMBL/GenBank/DDBJ databases">
        <title>Deep-cultivation of Planctomycetes and their phenomic and genomic characterization uncovers novel biology.</title>
        <authorList>
            <person name="Wiegand S."/>
            <person name="Jogler M."/>
            <person name="Boedeker C."/>
            <person name="Pinto D."/>
            <person name="Vollmers J."/>
            <person name="Rivas-Marin E."/>
            <person name="Kohn T."/>
            <person name="Peeters S.H."/>
            <person name="Heuer A."/>
            <person name="Rast P."/>
            <person name="Oberbeckmann S."/>
            <person name="Bunk B."/>
            <person name="Jeske O."/>
            <person name="Meyerdierks A."/>
            <person name="Storesund J.E."/>
            <person name="Kallscheuer N."/>
            <person name="Luecker S."/>
            <person name="Lage O.M."/>
            <person name="Pohl T."/>
            <person name="Merkel B.J."/>
            <person name="Hornburger P."/>
            <person name="Mueller R.-W."/>
            <person name="Bruemmer F."/>
            <person name="Labrenz M."/>
            <person name="Spormann A.M."/>
            <person name="Op den Camp H."/>
            <person name="Overmann J."/>
            <person name="Amann R."/>
            <person name="Jetten M.S.M."/>
            <person name="Mascher T."/>
            <person name="Medema M.H."/>
            <person name="Devos D.P."/>
            <person name="Kaster A.-K."/>
            <person name="Ovreas L."/>
            <person name="Rohde M."/>
            <person name="Galperin M.Y."/>
            <person name="Jogler C."/>
        </authorList>
    </citation>
    <scope>NUCLEOTIDE SEQUENCE [LARGE SCALE GENOMIC DNA]</scope>
    <source>
        <strain evidence="1 3">Enr10</strain>
        <strain evidence="2 4">Pan153</strain>
    </source>
</reference>
<accession>A0A518FQQ8</accession>
<organism evidence="1 3">
    <name type="scientific">Gimesia panareensis</name>
    <dbReference type="NCBI Taxonomy" id="2527978"/>
    <lineage>
        <taxon>Bacteria</taxon>
        <taxon>Pseudomonadati</taxon>
        <taxon>Planctomycetota</taxon>
        <taxon>Planctomycetia</taxon>
        <taxon>Planctomycetales</taxon>
        <taxon>Planctomycetaceae</taxon>
        <taxon>Gimesia</taxon>
    </lineage>
</organism>
<accession>A0A517Q8H8</accession>